<protein>
    <submittedName>
        <fullName evidence="1">Uncharacterized protein</fullName>
    </submittedName>
</protein>
<organism evidence="1">
    <name type="scientific">Tanacetum cinerariifolium</name>
    <name type="common">Dalmatian daisy</name>
    <name type="synonym">Chrysanthemum cinerariifolium</name>
    <dbReference type="NCBI Taxonomy" id="118510"/>
    <lineage>
        <taxon>Eukaryota</taxon>
        <taxon>Viridiplantae</taxon>
        <taxon>Streptophyta</taxon>
        <taxon>Embryophyta</taxon>
        <taxon>Tracheophyta</taxon>
        <taxon>Spermatophyta</taxon>
        <taxon>Magnoliopsida</taxon>
        <taxon>eudicotyledons</taxon>
        <taxon>Gunneridae</taxon>
        <taxon>Pentapetalae</taxon>
        <taxon>asterids</taxon>
        <taxon>campanulids</taxon>
        <taxon>Asterales</taxon>
        <taxon>Asteraceae</taxon>
        <taxon>Asteroideae</taxon>
        <taxon>Anthemideae</taxon>
        <taxon>Anthemidinae</taxon>
        <taxon>Tanacetum</taxon>
    </lineage>
</organism>
<reference evidence="1" key="1">
    <citation type="journal article" date="2019" name="Sci. Rep.">
        <title>Draft genome of Tanacetum cinerariifolium, the natural source of mosquito coil.</title>
        <authorList>
            <person name="Yamashiro T."/>
            <person name="Shiraishi A."/>
            <person name="Satake H."/>
            <person name="Nakayama K."/>
        </authorList>
    </citation>
    <scope>NUCLEOTIDE SEQUENCE</scope>
</reference>
<name>A0A699TKR8_TANCI</name>
<evidence type="ECO:0000313" key="1">
    <source>
        <dbReference type="EMBL" id="GFD09839.1"/>
    </source>
</evidence>
<gene>
    <name evidence="1" type="ORF">Tci_881808</name>
</gene>
<comment type="caution">
    <text evidence="1">The sequence shown here is derived from an EMBL/GenBank/DDBJ whole genome shotgun (WGS) entry which is preliminary data.</text>
</comment>
<feature type="non-terminal residue" evidence="1">
    <location>
        <position position="1"/>
    </location>
</feature>
<proteinExistence type="predicted"/>
<feature type="non-terminal residue" evidence="1">
    <location>
        <position position="181"/>
    </location>
</feature>
<sequence>VAGGYLVHEYDEVINANQAFAFGHHVLDFDIKEGFGRDRVGELGGFARHKLFAVRGAKLRPVVVWALRFCEMSCCAPRVGLAERALGDDDVVVRAEGRGLAVDIAAPLVGPAVVGGRENLGAPAVEHGHGIVGELVDKVNLPGVVVAVAVGREGVGDADGLAHGHGHLVGGGAGPGTGRKR</sequence>
<accession>A0A699TKR8</accession>
<dbReference type="AlphaFoldDB" id="A0A699TKR8"/>
<dbReference type="EMBL" id="BKCJ011248315">
    <property type="protein sequence ID" value="GFD09839.1"/>
    <property type="molecule type" value="Genomic_DNA"/>
</dbReference>